<sequence length="84" mass="8754">MMLCTCRAYALLEAREVPPDASPPIMVLISPTGPGLLGSACSLCAGGFAGRAFAGRLTYFCSLPCRMSVSTCSFKATQSSVRCP</sequence>
<accession>A0A2N9GTN0</accession>
<reference evidence="1" key="1">
    <citation type="submission" date="2018-02" db="EMBL/GenBank/DDBJ databases">
        <authorList>
            <person name="Cohen D.B."/>
            <person name="Kent A.D."/>
        </authorList>
    </citation>
    <scope>NUCLEOTIDE SEQUENCE</scope>
</reference>
<gene>
    <name evidence="1" type="ORF">FSB_LOCUS30641</name>
</gene>
<name>A0A2N9GTN0_FAGSY</name>
<protein>
    <submittedName>
        <fullName evidence="1">Uncharacterized protein</fullName>
    </submittedName>
</protein>
<organism evidence="1">
    <name type="scientific">Fagus sylvatica</name>
    <name type="common">Beechnut</name>
    <dbReference type="NCBI Taxonomy" id="28930"/>
    <lineage>
        <taxon>Eukaryota</taxon>
        <taxon>Viridiplantae</taxon>
        <taxon>Streptophyta</taxon>
        <taxon>Embryophyta</taxon>
        <taxon>Tracheophyta</taxon>
        <taxon>Spermatophyta</taxon>
        <taxon>Magnoliopsida</taxon>
        <taxon>eudicotyledons</taxon>
        <taxon>Gunneridae</taxon>
        <taxon>Pentapetalae</taxon>
        <taxon>rosids</taxon>
        <taxon>fabids</taxon>
        <taxon>Fagales</taxon>
        <taxon>Fagaceae</taxon>
        <taxon>Fagus</taxon>
    </lineage>
</organism>
<proteinExistence type="predicted"/>
<evidence type="ECO:0000313" key="1">
    <source>
        <dbReference type="EMBL" id="SPD02759.1"/>
    </source>
</evidence>
<dbReference type="EMBL" id="OIVN01002336">
    <property type="protein sequence ID" value="SPD02759.1"/>
    <property type="molecule type" value="Genomic_DNA"/>
</dbReference>
<dbReference type="AlphaFoldDB" id="A0A2N9GTN0"/>